<keyword evidence="7 13" id="KW-0256">Endoplasmic reticulum</keyword>
<keyword evidence="4 13" id="KW-0808">Transferase</keyword>
<protein>
    <recommendedName>
        <fullName evidence="13 14">Phosphatidylethanolamine N-methyltransferase</fullName>
        <shortName evidence="13">PE methyltransferase</shortName>
        <shortName evidence="13 14">PEAMT</shortName>
        <shortName evidence="13">PEMT</shortName>
        <ecNumber evidence="13 14">2.1.1.17</ecNumber>
    </recommendedName>
</protein>
<accession>A0A0D2P8F6</accession>
<feature type="transmembrane region" description="Helical" evidence="13 14">
    <location>
        <begin position="208"/>
        <end position="227"/>
    </location>
</feature>
<feature type="region of interest" description="Disordered" evidence="15">
    <location>
        <begin position="384"/>
        <end position="404"/>
    </location>
</feature>
<evidence type="ECO:0000256" key="5">
    <source>
        <dbReference type="ARBA" id="ARBA00022691"/>
    </source>
</evidence>
<keyword evidence="2 13" id="KW-0444">Lipid biosynthesis</keyword>
<keyword evidence="3 13" id="KW-0489">Methyltransferase</keyword>
<dbReference type="UniPathway" id="UPA00753"/>
<feature type="region of interest" description="Disordered" evidence="15">
    <location>
        <begin position="323"/>
        <end position="355"/>
    </location>
</feature>
<evidence type="ECO:0000256" key="15">
    <source>
        <dbReference type="SAM" id="MobiDB-lite"/>
    </source>
</evidence>
<dbReference type="PANTHER" id="PTHR32138:SF0">
    <property type="entry name" value="PHOSPHATIDYLETHANOLAMINE N-METHYLTRANSFERASE"/>
    <property type="match status" value="1"/>
</dbReference>
<evidence type="ECO:0000313" key="16">
    <source>
        <dbReference type="EMBL" id="KJA24936.1"/>
    </source>
</evidence>
<evidence type="ECO:0000256" key="6">
    <source>
        <dbReference type="ARBA" id="ARBA00022692"/>
    </source>
</evidence>
<dbReference type="AlphaFoldDB" id="A0A0D2P8F6"/>
<feature type="transmembrane region" description="Helical" evidence="13 14">
    <location>
        <begin position="462"/>
        <end position="484"/>
    </location>
</feature>
<evidence type="ECO:0000313" key="17">
    <source>
        <dbReference type="Proteomes" id="UP000054270"/>
    </source>
</evidence>
<evidence type="ECO:0000256" key="9">
    <source>
        <dbReference type="ARBA" id="ARBA00023098"/>
    </source>
</evidence>
<dbReference type="GO" id="GO:0032259">
    <property type="term" value="P:methylation"/>
    <property type="evidence" value="ECO:0007669"/>
    <property type="project" value="UniProtKB-KW"/>
</dbReference>
<dbReference type="GO" id="GO:0006656">
    <property type="term" value="P:phosphatidylcholine biosynthetic process"/>
    <property type="evidence" value="ECO:0007669"/>
    <property type="project" value="UniProtKB-UniRule"/>
</dbReference>
<feature type="transmembrane region" description="Helical" evidence="13 14">
    <location>
        <begin position="278"/>
        <end position="303"/>
    </location>
</feature>
<comment type="caution">
    <text evidence="13 14">Lacks conserved residue(s) required for the propagation of feature annotation.</text>
</comment>
<dbReference type="InterPro" id="IPR016219">
    <property type="entry name" value="Phosphatid-EA_MeTrfase_fun"/>
</dbReference>
<feature type="transmembrane region" description="Helical" evidence="13 14">
    <location>
        <begin position="525"/>
        <end position="545"/>
    </location>
</feature>
<reference evidence="17" key="1">
    <citation type="submission" date="2014-04" db="EMBL/GenBank/DDBJ databases">
        <title>Evolutionary Origins and Diversification of the Mycorrhizal Mutualists.</title>
        <authorList>
            <consortium name="DOE Joint Genome Institute"/>
            <consortium name="Mycorrhizal Genomics Consortium"/>
            <person name="Kohler A."/>
            <person name="Kuo A."/>
            <person name="Nagy L.G."/>
            <person name="Floudas D."/>
            <person name="Copeland A."/>
            <person name="Barry K.W."/>
            <person name="Cichocki N."/>
            <person name="Veneault-Fourrey C."/>
            <person name="LaButti K."/>
            <person name="Lindquist E.A."/>
            <person name="Lipzen A."/>
            <person name="Lundell T."/>
            <person name="Morin E."/>
            <person name="Murat C."/>
            <person name="Riley R."/>
            <person name="Ohm R."/>
            <person name="Sun H."/>
            <person name="Tunlid A."/>
            <person name="Henrissat B."/>
            <person name="Grigoriev I.V."/>
            <person name="Hibbett D.S."/>
            <person name="Martin F."/>
        </authorList>
    </citation>
    <scope>NUCLEOTIDE SEQUENCE [LARGE SCALE GENOMIC DNA]</scope>
    <source>
        <strain evidence="17">FD-334 SS-4</strain>
    </source>
</reference>
<evidence type="ECO:0000256" key="13">
    <source>
        <dbReference type="HAMAP-Rule" id="MF_03217"/>
    </source>
</evidence>
<evidence type="ECO:0000256" key="12">
    <source>
        <dbReference type="ARBA" id="ARBA00023264"/>
    </source>
</evidence>
<keyword evidence="17" id="KW-1185">Reference proteome</keyword>
<feature type="transmembrane region" description="Helical" evidence="13 14">
    <location>
        <begin position="438"/>
        <end position="456"/>
    </location>
</feature>
<dbReference type="EMBL" id="KN817534">
    <property type="protein sequence ID" value="KJA24936.1"/>
    <property type="molecule type" value="Genomic_DNA"/>
</dbReference>
<dbReference type="STRING" id="945553.A0A0D2P8F6"/>
<evidence type="ECO:0000256" key="1">
    <source>
        <dbReference type="ARBA" id="ARBA00004127"/>
    </source>
</evidence>
<evidence type="ECO:0000256" key="2">
    <source>
        <dbReference type="ARBA" id="ARBA00022516"/>
    </source>
</evidence>
<evidence type="ECO:0000256" key="11">
    <source>
        <dbReference type="ARBA" id="ARBA00023209"/>
    </source>
</evidence>
<dbReference type="HAMAP" id="MF_03217">
    <property type="entry name" value="PEMT"/>
    <property type="match status" value="1"/>
</dbReference>
<evidence type="ECO:0000256" key="7">
    <source>
        <dbReference type="ARBA" id="ARBA00022824"/>
    </source>
</evidence>
<keyword evidence="8 13" id="KW-1133">Transmembrane helix</keyword>
<evidence type="ECO:0000256" key="14">
    <source>
        <dbReference type="RuleBase" id="RU361122"/>
    </source>
</evidence>
<keyword evidence="5 13" id="KW-0949">S-adenosyl-L-methionine</keyword>
<dbReference type="GO" id="GO:0005789">
    <property type="term" value="C:endoplasmic reticulum membrane"/>
    <property type="evidence" value="ECO:0007669"/>
    <property type="project" value="UniProtKB-SubCell"/>
</dbReference>
<feature type="transmembrane region" description="Helical" evidence="13 14">
    <location>
        <begin position="557"/>
        <end position="573"/>
    </location>
</feature>
<feature type="transmembrane region" description="Helical" evidence="13 14">
    <location>
        <begin position="618"/>
        <end position="638"/>
    </location>
</feature>
<proteinExistence type="inferred from homology"/>
<dbReference type="Gene3D" id="2.60.40.2840">
    <property type="match status" value="1"/>
</dbReference>
<comment type="pathway">
    <text evidence="13 14">Phospholipid metabolism; phosphatidylcholine biosynthesis.</text>
</comment>
<feature type="transmembrane region" description="Helical" evidence="13 14">
    <location>
        <begin position="74"/>
        <end position="91"/>
    </location>
</feature>
<dbReference type="Pfam" id="PF04191">
    <property type="entry name" value="PEMT"/>
    <property type="match status" value="2"/>
</dbReference>
<keyword evidence="11 13" id="KW-0594">Phospholipid biosynthesis</keyword>
<feature type="region of interest" description="Disordered" evidence="15">
    <location>
        <begin position="1"/>
        <end position="27"/>
    </location>
</feature>
<gene>
    <name evidence="16" type="ORF">HYPSUDRAFT_38315</name>
</gene>
<comment type="similarity">
    <text evidence="13 14">Belongs to the class VI-like SAM-binding methyltransferase superfamily. CHO2 family.</text>
</comment>
<dbReference type="PIRSF" id="PIRSF000383">
    <property type="entry name" value="PEAMT"/>
    <property type="match status" value="1"/>
</dbReference>
<evidence type="ECO:0000256" key="4">
    <source>
        <dbReference type="ARBA" id="ARBA00022679"/>
    </source>
</evidence>
<organism evidence="16 17">
    <name type="scientific">Hypholoma sublateritium (strain FD-334 SS-4)</name>
    <dbReference type="NCBI Taxonomy" id="945553"/>
    <lineage>
        <taxon>Eukaryota</taxon>
        <taxon>Fungi</taxon>
        <taxon>Dikarya</taxon>
        <taxon>Basidiomycota</taxon>
        <taxon>Agaricomycotina</taxon>
        <taxon>Agaricomycetes</taxon>
        <taxon>Agaricomycetidae</taxon>
        <taxon>Agaricales</taxon>
        <taxon>Agaricineae</taxon>
        <taxon>Strophariaceae</taxon>
        <taxon>Hypholoma</taxon>
    </lineage>
</organism>
<dbReference type="GO" id="GO:0004608">
    <property type="term" value="F:phosphatidylethanolamine N-methyltransferase activity"/>
    <property type="evidence" value="ECO:0007669"/>
    <property type="project" value="UniProtKB-UniRule"/>
</dbReference>
<feature type="compositionally biased region" description="Polar residues" evidence="15">
    <location>
        <begin position="328"/>
        <end position="348"/>
    </location>
</feature>
<dbReference type="OrthoDB" id="4583at2759"/>
<keyword evidence="12 13" id="KW-1208">Phospholipid metabolism</keyword>
<keyword evidence="9 13" id="KW-0443">Lipid metabolism</keyword>
<dbReference type="Proteomes" id="UP000054270">
    <property type="component" value="Unassembled WGS sequence"/>
</dbReference>
<comment type="catalytic activity">
    <reaction evidence="13 14">
        <text>a 1,2-diacyl-sn-glycero-3-phosphoethanolamine + S-adenosyl-L-methionine = a 1,2-diacyl-sn-glycero-3-phospho-N-methylethanolamine + S-adenosyl-L-homocysteine + H(+)</text>
        <dbReference type="Rhea" id="RHEA:11164"/>
        <dbReference type="ChEBI" id="CHEBI:15378"/>
        <dbReference type="ChEBI" id="CHEBI:57856"/>
        <dbReference type="ChEBI" id="CHEBI:59789"/>
        <dbReference type="ChEBI" id="CHEBI:64573"/>
        <dbReference type="ChEBI" id="CHEBI:64612"/>
        <dbReference type="EC" id="2.1.1.17"/>
    </reaction>
</comment>
<comment type="subcellular location">
    <subcellularLocation>
        <location evidence="1">Endomembrane system</location>
        <topology evidence="1">Multi-pass membrane protein</topology>
    </subcellularLocation>
    <subcellularLocation>
        <location evidence="13 14">Endoplasmic reticulum membrane</location>
        <topology evidence="13 14">Multi-pass membrane protein</topology>
    </subcellularLocation>
</comment>
<dbReference type="InterPro" id="IPR007318">
    <property type="entry name" value="Phopholipid_MeTrfase"/>
</dbReference>
<feature type="transmembrane region" description="Helical" evidence="13 14">
    <location>
        <begin position="97"/>
        <end position="119"/>
    </location>
</feature>
<evidence type="ECO:0000256" key="10">
    <source>
        <dbReference type="ARBA" id="ARBA00023136"/>
    </source>
</evidence>
<keyword evidence="6 13" id="KW-0812">Transmembrane</keyword>
<name>A0A0D2P8F6_HYPSF</name>
<dbReference type="EC" id="2.1.1.17" evidence="13 14"/>
<comment type="function">
    <text evidence="13 14">Catalyzes the first step of the methylation pathway of phosphatidylcholine biosynthesis, the SAM-dependent methylation of phosphatidylethanolamine (PE) to phosphatidylmonomethylethanolamine (PMME).</text>
</comment>
<dbReference type="OMA" id="RIWYSVG"/>
<dbReference type="PROSITE" id="PS51598">
    <property type="entry name" value="SAM_CHO2"/>
    <property type="match status" value="1"/>
</dbReference>
<sequence length="1031" mass="115327">MPATEGFLRQRKPQAPPDADAPAMTTDLSAEERKDVGEVVWGKTPGGEVFRVPTTHDVLTTLFHPGYRKSHLDLLNLGLLGLQLVIFLLLSRRAAQVFFFLYFAFWRAAYDGGLGWVLTKQSKKKWIVREVQRLGWLDEKRHPKVRAWIRRELADKMGGDYSFDELPAEYNAWLLFRQAVDVILVNDFLSYCMFAFSCFRVPEDLSTAVHIMRWLGGIALIGFNLWVKTEAHNVVKDYGWYWGDCFFQRGALVFDGVFELAPHPMYSVGYAGYYGLSLIVGSYAVLFVSLAGHAAQFAFLILFENPHIERMYGQRKAIGKRTPLVTAKRSSGSTSTQNVTPEASTSRAPTPGITEADTATETELETEIEDVVAPKPSAFQKRAKTRHAPTLSADSAVADGDASPQRRAVVSQHDLFNKYFRRDAVVLRNVDLLRATDAMLVLIVFYGLAFVFLPAFSQKTALVVHFAHALVWCMIHYFGLGLLLRAQGDHKFLVRHYLKNYHYDYAQSDRGQNAVIEAFANWKTLFNLSMCMTYVSVIGVAWKAYSLPNNWTVGNELLRHTLGLILIALHVWATMESYEVLGVFGWFFGDFFMEEFPAHLEYTGIYRYLNNPEAMGGAAYFGLALISGSKLVLALAVLRHLANWWFLSSVEHPHMRKLYGDSLRKDAGFVKVMKGVASRNARLLESRAARHAPELKRVAREVIGTFDKVYEETADAVEDFLARSAPRISEVVQDTKVLLRQSREKLVITRVANDIASYDKSQYRVSVVPSPTTARLAYHLGEKITVKWQAPHGHSRKDWIGLYRVGANKSRQVTKTSSMGMWLPVHGEEWDGDVPLGMERGPSAHYDMEKGTITFGGNTLPWLVGRYEVRYHHDGKYNVMSMDGPLEIYVDRPSEVTFATVRESLMQIVPLCLDSDPSLIPLSCKPSLSEGTSGSGGGAHTAAAPLEGEIADTQLDATASASGAGAPETDQEQRDPDDFSFWSERQAKRICAAVKQIFDVEYAAEVVVADANLTALANRILVSKEILASGV</sequence>
<evidence type="ECO:0000256" key="3">
    <source>
        <dbReference type="ARBA" id="ARBA00022603"/>
    </source>
</evidence>
<feature type="compositionally biased region" description="Low complexity" evidence="15">
    <location>
        <begin position="392"/>
        <end position="403"/>
    </location>
</feature>
<keyword evidence="10 13" id="KW-0472">Membrane</keyword>
<evidence type="ECO:0000256" key="8">
    <source>
        <dbReference type="ARBA" id="ARBA00022989"/>
    </source>
</evidence>
<dbReference type="PANTHER" id="PTHR32138">
    <property type="entry name" value="PHOSPHATIDYLETHANOLAMINE N-METHYLTRANSFERASE"/>
    <property type="match status" value="1"/>
</dbReference>